<keyword evidence="1" id="KW-0378">Hydrolase</keyword>
<dbReference type="Pfam" id="PF08530">
    <property type="entry name" value="PepX_C"/>
    <property type="match status" value="1"/>
</dbReference>
<dbReference type="KEGG" id="llu:AKJ09_07365"/>
<evidence type="ECO:0000256" key="1">
    <source>
        <dbReference type="ARBA" id="ARBA00022801"/>
    </source>
</evidence>
<dbReference type="InterPro" id="IPR000383">
    <property type="entry name" value="Xaa-Pro-like_dom"/>
</dbReference>
<dbReference type="SUPFAM" id="SSF53474">
    <property type="entry name" value="alpha/beta-Hydrolases"/>
    <property type="match status" value="1"/>
</dbReference>
<dbReference type="InterPro" id="IPR005674">
    <property type="entry name" value="CocE/Ser_esterase"/>
</dbReference>
<dbReference type="Pfam" id="PF02129">
    <property type="entry name" value="Peptidase_S15"/>
    <property type="match status" value="1"/>
</dbReference>
<dbReference type="Gene3D" id="2.60.120.260">
    <property type="entry name" value="Galactose-binding domain-like"/>
    <property type="match status" value="1"/>
</dbReference>
<dbReference type="SUPFAM" id="SSF49785">
    <property type="entry name" value="Galactose-binding domain-like"/>
    <property type="match status" value="1"/>
</dbReference>
<dbReference type="GO" id="GO:0008239">
    <property type="term" value="F:dipeptidyl-peptidase activity"/>
    <property type="evidence" value="ECO:0007669"/>
    <property type="project" value="InterPro"/>
</dbReference>
<dbReference type="SMART" id="SM00939">
    <property type="entry name" value="PepX_C"/>
    <property type="match status" value="1"/>
</dbReference>
<protein>
    <submittedName>
        <fullName evidence="3">Glutaryl-7-ACA acylase</fullName>
    </submittedName>
</protein>
<reference evidence="3 4" key="1">
    <citation type="submission" date="2015-08" db="EMBL/GenBank/DDBJ databases">
        <authorList>
            <person name="Babu N.S."/>
            <person name="Beckwith C.J."/>
            <person name="Beseler K.G."/>
            <person name="Brison A."/>
            <person name="Carone J.V."/>
            <person name="Caskin T.P."/>
            <person name="Diamond M."/>
            <person name="Durham M.E."/>
            <person name="Foxe J.M."/>
            <person name="Go M."/>
            <person name="Henderson B.A."/>
            <person name="Jones I.B."/>
            <person name="McGettigan J.A."/>
            <person name="Micheletti S.J."/>
            <person name="Nasrallah M.E."/>
            <person name="Ortiz D."/>
            <person name="Piller C.R."/>
            <person name="Privatt S.R."/>
            <person name="Schneider S.L."/>
            <person name="Sharp S."/>
            <person name="Smith T.C."/>
            <person name="Stanton J.D."/>
            <person name="Ullery H.E."/>
            <person name="Wilson R.J."/>
            <person name="Serrano M.G."/>
            <person name="Buck G."/>
            <person name="Lee V."/>
            <person name="Wang Y."/>
            <person name="Carvalho R."/>
            <person name="Voegtly L."/>
            <person name="Shi R."/>
            <person name="Duckworth R."/>
            <person name="Johnson A."/>
            <person name="Loviza R."/>
            <person name="Walstead R."/>
            <person name="Shah Z."/>
            <person name="Kiflezghi M."/>
            <person name="Wade K."/>
            <person name="Ball S.L."/>
            <person name="Bradley K.W."/>
            <person name="Asai D.J."/>
            <person name="Bowman C.A."/>
            <person name="Russell D.A."/>
            <person name="Pope W.H."/>
            <person name="Jacobs-Sera D."/>
            <person name="Hendrix R.W."/>
            <person name="Hatfull G.F."/>
        </authorList>
    </citation>
    <scope>NUCLEOTIDE SEQUENCE [LARGE SCALE GENOMIC DNA]</scope>
    <source>
        <strain evidence="3 4">DSM 27648</strain>
    </source>
</reference>
<dbReference type="InterPro" id="IPR013736">
    <property type="entry name" value="Xaa-Pro_dipept_C"/>
</dbReference>
<organism evidence="3 4">
    <name type="scientific">Labilithrix luteola</name>
    <dbReference type="NCBI Taxonomy" id="1391654"/>
    <lineage>
        <taxon>Bacteria</taxon>
        <taxon>Pseudomonadati</taxon>
        <taxon>Myxococcota</taxon>
        <taxon>Polyangia</taxon>
        <taxon>Polyangiales</taxon>
        <taxon>Labilitrichaceae</taxon>
        <taxon>Labilithrix</taxon>
    </lineage>
</organism>
<accession>A0A0K1Q4V3</accession>
<dbReference type="AlphaFoldDB" id="A0A0K1Q4V3"/>
<sequence length="700" mass="78302">MAVRAGALRSIVLGARACEWSAFGVPSFRLIRHFRAAREVVVCGAVMRPFHRLLVGLLSMAPFACGVRTPPAVAEPRRADEPLVASELKDDAELARAIREHYTKYEFRIPMRDGVHLFTAVYAPKERSRTYPILLNRTPYGIGPYGVDNDPDEKNPRVLRRFAPSTRLVREGYIFVHQDVRGRMMSEGTFVDVRPHAQKAGEIDESSDAWDTIDWLVKNVPGNSGRVGIWGVSYPGFYAAQAAVDAHPALKAVSPQAPVTDWFEGDDFHHNGAFFLAAAFEFYSSFGKARPQPTKKVTWGFDHEVADLYDFFLAMGPIANANTKYLKNEVPFWNELFAHGARDDFWKVRNPRPFYKNVKPAVMTVGGWFDAEDCFGALATYSAFEKQSPGASNTLVMGPWRHGGWARTDGDRLGDVRFGQKTSAFYRENIEAPFFQHHLKGTPAPALPEAWTYETGTNVWQHYDVWPPREAKPKALYFQESGGLASAPPARGATGFDEYVSDPKKPVPFSSKLGGEIDEDYMTEDQRFASRRPDVLSYGTGPLAADVTLAGPIEAELWVETTGTDADFVVKLVDVYPEDVADPDPNPTGVKMGGYQQLVRGDVMRGKFRRSFEKPEPFDPGKPALVKFTLTDVNHTFRSGHRIMVQVQSSWFPLVDRNPQTFVDIYTAKESDFKTATHKVLRSGDRASNLRVFVLRGNLP</sequence>
<evidence type="ECO:0000313" key="3">
    <source>
        <dbReference type="EMBL" id="AKV00702.1"/>
    </source>
</evidence>
<feature type="domain" description="Xaa-Pro dipeptidyl-peptidase C-terminal" evidence="2">
    <location>
        <begin position="432"/>
        <end position="691"/>
    </location>
</feature>
<proteinExistence type="predicted"/>
<dbReference type="InterPro" id="IPR029058">
    <property type="entry name" value="AB_hydrolase_fold"/>
</dbReference>
<dbReference type="EMBL" id="CP012333">
    <property type="protein sequence ID" value="AKV00702.1"/>
    <property type="molecule type" value="Genomic_DNA"/>
</dbReference>
<gene>
    <name evidence="3" type="ORF">AKJ09_07365</name>
</gene>
<evidence type="ECO:0000259" key="2">
    <source>
        <dbReference type="SMART" id="SM00939"/>
    </source>
</evidence>
<name>A0A0K1Q4V3_9BACT</name>
<dbReference type="InterPro" id="IPR008979">
    <property type="entry name" value="Galactose-bd-like_sf"/>
</dbReference>
<evidence type="ECO:0000313" key="4">
    <source>
        <dbReference type="Proteomes" id="UP000064967"/>
    </source>
</evidence>
<dbReference type="Gene3D" id="3.40.50.1820">
    <property type="entry name" value="alpha/beta hydrolase"/>
    <property type="match status" value="1"/>
</dbReference>
<dbReference type="Proteomes" id="UP000064967">
    <property type="component" value="Chromosome"/>
</dbReference>
<dbReference type="NCBIfam" id="TIGR00976">
    <property type="entry name" value="CocE_NonD"/>
    <property type="match status" value="1"/>
</dbReference>
<dbReference type="STRING" id="1391654.AKJ09_07365"/>
<dbReference type="PATRIC" id="fig|1391654.3.peg.7483"/>
<dbReference type="Gene3D" id="1.10.3020.10">
    <property type="entry name" value="alpha-amino acid ester hydrolase ( Helical cap domain)"/>
    <property type="match status" value="1"/>
</dbReference>
<keyword evidence="4" id="KW-1185">Reference proteome</keyword>